<comment type="cofactor">
    <cofactor evidence="11">
        <name>Ca(2+)</name>
        <dbReference type="ChEBI" id="CHEBI:29108"/>
    </cofactor>
    <text evidence="11">Binds 2 calcium ions per subunit.</text>
</comment>
<evidence type="ECO:0000256" key="9">
    <source>
        <dbReference type="ARBA" id="ARBA00023004"/>
    </source>
</evidence>
<feature type="binding site" evidence="11">
    <location>
        <position position="37"/>
    </location>
    <ligand>
        <name>Ca(2+)</name>
        <dbReference type="ChEBI" id="CHEBI:29108"/>
        <label>1</label>
    </ligand>
</feature>
<keyword evidence="15" id="KW-1133">Transmembrane helix</keyword>
<dbReference type="PROSITE" id="PS50873">
    <property type="entry name" value="PEROXIDASE_4"/>
    <property type="match status" value="1"/>
</dbReference>
<dbReference type="InterPro" id="IPR019794">
    <property type="entry name" value="Peroxidases_AS"/>
</dbReference>
<organism evidence="17 18">
    <name type="scientific">Jatropha curcas</name>
    <name type="common">Barbados nut</name>
    <dbReference type="NCBI Taxonomy" id="180498"/>
    <lineage>
        <taxon>Eukaryota</taxon>
        <taxon>Viridiplantae</taxon>
        <taxon>Streptophyta</taxon>
        <taxon>Embryophyta</taxon>
        <taxon>Tracheophyta</taxon>
        <taxon>Spermatophyta</taxon>
        <taxon>Magnoliopsida</taxon>
        <taxon>eudicotyledons</taxon>
        <taxon>Gunneridae</taxon>
        <taxon>Pentapetalae</taxon>
        <taxon>rosids</taxon>
        <taxon>fabids</taxon>
        <taxon>Malpighiales</taxon>
        <taxon>Euphorbiaceae</taxon>
        <taxon>Crotonoideae</taxon>
        <taxon>Jatropheae</taxon>
        <taxon>Jatropha</taxon>
    </lineage>
</organism>
<dbReference type="PANTHER" id="PTHR31388">
    <property type="entry name" value="PEROXIDASE 72-RELATED"/>
    <property type="match status" value="1"/>
</dbReference>
<feature type="disulfide bond" evidence="13">
    <location>
        <begin position="31"/>
        <end position="36"/>
    </location>
</feature>
<feature type="binding site" evidence="11">
    <location>
        <position position="30"/>
    </location>
    <ligand>
        <name>Ca(2+)</name>
        <dbReference type="ChEBI" id="CHEBI:29108"/>
        <label>1</label>
    </ligand>
</feature>
<dbReference type="STRING" id="180498.A0A067JNC5"/>
<evidence type="ECO:0000256" key="4">
    <source>
        <dbReference type="ARBA" id="ARBA00012313"/>
    </source>
</evidence>
<dbReference type="GO" id="GO:0046872">
    <property type="term" value="F:metal ion binding"/>
    <property type="evidence" value="ECO:0007669"/>
    <property type="project" value="UniProtKB-KW"/>
</dbReference>
<dbReference type="InterPro" id="IPR000823">
    <property type="entry name" value="Peroxidase_pln"/>
</dbReference>
<keyword evidence="9" id="KW-0408">Iron</keyword>
<evidence type="ECO:0000256" key="8">
    <source>
        <dbReference type="ARBA" id="ARBA00023002"/>
    </source>
</evidence>
<dbReference type="PROSITE" id="PS00436">
    <property type="entry name" value="PEROXIDASE_2"/>
    <property type="match status" value="1"/>
</dbReference>
<keyword evidence="5" id="KW-0575">Peroxidase</keyword>
<accession>A0A067JNC5</accession>
<evidence type="ECO:0000256" key="13">
    <source>
        <dbReference type="PIRSR" id="PIRSR600823-5"/>
    </source>
</evidence>
<keyword evidence="8" id="KW-0560">Oxidoreductase</keyword>
<dbReference type="EC" id="1.11.1.7" evidence="4"/>
<keyword evidence="15" id="KW-0812">Transmembrane</keyword>
<gene>
    <name evidence="17" type="ORF">JCGZ_20647</name>
</gene>
<feature type="binding site" evidence="11">
    <location>
        <position position="51"/>
    </location>
    <ligand>
        <name>Ca(2+)</name>
        <dbReference type="ChEBI" id="CHEBI:29108"/>
        <label>1</label>
    </ligand>
</feature>
<dbReference type="PRINTS" id="PR00461">
    <property type="entry name" value="PLPEROXIDASE"/>
</dbReference>
<protein>
    <recommendedName>
        <fullName evidence="4">peroxidase</fullName>
        <ecNumber evidence="4">1.11.1.7</ecNumber>
    </recommendedName>
</protein>
<dbReference type="PRINTS" id="PR00458">
    <property type="entry name" value="PEROXIDASE"/>
</dbReference>
<evidence type="ECO:0000256" key="2">
    <source>
        <dbReference type="ARBA" id="ARBA00001970"/>
    </source>
</evidence>
<sequence length="125" mass="13718">MTNSIRSAIRTAVSRERRMAASLIRLHFHDCLVQGCDGSILMDDTPSISGEKFARNNNNFVRGFQVIDNAKAQVERICPGLVSCADIVAVAACDASVAVIIISFNTFTYLCLVAIELFVIQEHIQ</sequence>
<dbReference type="SUPFAM" id="SSF48113">
    <property type="entry name" value="Heme-dependent peroxidases"/>
    <property type="match status" value="1"/>
</dbReference>
<evidence type="ECO:0000256" key="5">
    <source>
        <dbReference type="ARBA" id="ARBA00022559"/>
    </source>
</evidence>
<comment type="catalytic activity">
    <reaction evidence="1">
        <text>2 a phenolic donor + H2O2 = 2 a phenolic radical donor + 2 H2O</text>
        <dbReference type="Rhea" id="RHEA:56136"/>
        <dbReference type="ChEBI" id="CHEBI:15377"/>
        <dbReference type="ChEBI" id="CHEBI:16240"/>
        <dbReference type="ChEBI" id="CHEBI:139520"/>
        <dbReference type="ChEBI" id="CHEBI:139521"/>
        <dbReference type="EC" id="1.11.1.7"/>
    </reaction>
</comment>
<dbReference type="PANTHER" id="PTHR31388:SF115">
    <property type="entry name" value="PEROXIDASE 5"/>
    <property type="match status" value="1"/>
</dbReference>
<comment type="function">
    <text evidence="3">Removal of H(2)O(2), oxidation of toxic reductants, biosynthesis and degradation of lignin, suberization, auxin catabolism, response to environmental stresses such as wounding, pathogen attack and oxidative stress. These functions might be dependent on each isozyme/isoform in each plant tissue.</text>
</comment>
<keyword evidence="11" id="KW-0106">Calcium</keyword>
<dbReference type="Proteomes" id="UP000027138">
    <property type="component" value="Unassembled WGS sequence"/>
</dbReference>
<evidence type="ECO:0000256" key="10">
    <source>
        <dbReference type="PIRSR" id="PIRSR600823-1"/>
    </source>
</evidence>
<evidence type="ECO:0000256" key="3">
    <source>
        <dbReference type="ARBA" id="ARBA00002322"/>
    </source>
</evidence>
<feature type="transmembrane region" description="Helical" evidence="15">
    <location>
        <begin position="97"/>
        <end position="120"/>
    </location>
</feature>
<evidence type="ECO:0000256" key="15">
    <source>
        <dbReference type="SAM" id="Phobius"/>
    </source>
</evidence>
<keyword evidence="7 11" id="KW-0479">Metal-binding</keyword>
<evidence type="ECO:0000259" key="16">
    <source>
        <dbReference type="PROSITE" id="PS50873"/>
    </source>
</evidence>
<dbReference type="Gene3D" id="1.10.520.10">
    <property type="match status" value="1"/>
</dbReference>
<keyword evidence="15" id="KW-0472">Membrane</keyword>
<dbReference type="OrthoDB" id="2113341at2759"/>
<keyword evidence="13" id="KW-1015">Disulfide bond</keyword>
<proteinExistence type="inferred from homology"/>
<feature type="binding site" evidence="11">
    <location>
        <position position="33"/>
    </location>
    <ligand>
        <name>Ca(2+)</name>
        <dbReference type="ChEBI" id="CHEBI:29108"/>
        <label>1</label>
    </ligand>
</feature>
<feature type="domain" description="Plant heme peroxidase family profile" evidence="16">
    <location>
        <begin position="1"/>
        <end position="99"/>
    </location>
</feature>
<comment type="cofactor">
    <cofactor evidence="2">
        <name>heme b</name>
        <dbReference type="ChEBI" id="CHEBI:60344"/>
    </cofactor>
</comment>
<dbReference type="GO" id="GO:0006979">
    <property type="term" value="P:response to oxidative stress"/>
    <property type="evidence" value="ECO:0007669"/>
    <property type="project" value="InterPro"/>
</dbReference>
<feature type="binding site" evidence="11">
    <location>
        <position position="35"/>
    </location>
    <ligand>
        <name>Ca(2+)</name>
        <dbReference type="ChEBI" id="CHEBI:29108"/>
        <label>1</label>
    </ligand>
</feature>
<dbReference type="AlphaFoldDB" id="A0A067JNC5"/>
<evidence type="ECO:0000256" key="7">
    <source>
        <dbReference type="ARBA" id="ARBA00022723"/>
    </source>
</evidence>
<dbReference type="InterPro" id="IPR002016">
    <property type="entry name" value="Haem_peroxidase"/>
</dbReference>
<feature type="site" description="Transition state stabilizer" evidence="12">
    <location>
        <position position="25"/>
    </location>
</feature>
<dbReference type="EMBL" id="KK914993">
    <property type="protein sequence ID" value="KDP25491.1"/>
    <property type="molecule type" value="Genomic_DNA"/>
</dbReference>
<evidence type="ECO:0000256" key="6">
    <source>
        <dbReference type="ARBA" id="ARBA00022617"/>
    </source>
</evidence>
<evidence type="ECO:0000313" key="17">
    <source>
        <dbReference type="EMBL" id="KDP25491.1"/>
    </source>
</evidence>
<comment type="similarity">
    <text evidence="14">Belongs to the peroxidase family.</text>
</comment>
<dbReference type="Pfam" id="PF00141">
    <property type="entry name" value="peroxidase"/>
    <property type="match status" value="1"/>
</dbReference>
<feature type="active site" description="Proton acceptor" evidence="10">
    <location>
        <position position="29"/>
    </location>
</feature>
<keyword evidence="6" id="KW-0349">Heme</keyword>
<reference evidence="17 18" key="1">
    <citation type="journal article" date="2014" name="PLoS ONE">
        <title>Global Analysis of Gene Expression Profiles in Physic Nut (Jatropha curcas L.) Seedlings Exposed to Salt Stress.</title>
        <authorList>
            <person name="Zhang L."/>
            <person name="Zhang C."/>
            <person name="Wu P."/>
            <person name="Chen Y."/>
            <person name="Li M."/>
            <person name="Jiang H."/>
            <person name="Wu G."/>
        </authorList>
    </citation>
    <scope>NUCLEOTIDE SEQUENCE [LARGE SCALE GENOMIC DNA]</scope>
    <source>
        <strain evidence="18">cv. GZQX0401</strain>
        <tissue evidence="17">Young leaves</tissue>
    </source>
</reference>
<dbReference type="GO" id="GO:0140825">
    <property type="term" value="F:lactoperoxidase activity"/>
    <property type="evidence" value="ECO:0007669"/>
    <property type="project" value="UniProtKB-EC"/>
</dbReference>
<evidence type="ECO:0000256" key="14">
    <source>
        <dbReference type="RuleBase" id="RU004241"/>
    </source>
</evidence>
<evidence type="ECO:0000313" key="18">
    <source>
        <dbReference type="Proteomes" id="UP000027138"/>
    </source>
</evidence>
<name>A0A067JNC5_JATCU</name>
<keyword evidence="18" id="KW-1185">Reference proteome</keyword>
<evidence type="ECO:0000256" key="11">
    <source>
        <dbReference type="PIRSR" id="PIRSR600823-3"/>
    </source>
</evidence>
<evidence type="ECO:0000256" key="12">
    <source>
        <dbReference type="PIRSR" id="PIRSR600823-4"/>
    </source>
</evidence>
<dbReference type="InterPro" id="IPR010255">
    <property type="entry name" value="Haem_peroxidase_sf"/>
</dbReference>
<evidence type="ECO:0000256" key="1">
    <source>
        <dbReference type="ARBA" id="ARBA00000189"/>
    </source>
</evidence>
<dbReference type="GO" id="GO:0020037">
    <property type="term" value="F:heme binding"/>
    <property type="evidence" value="ECO:0007669"/>
    <property type="project" value="InterPro"/>
</dbReference>
<feature type="binding site" evidence="11">
    <location>
        <position position="39"/>
    </location>
    <ligand>
        <name>Ca(2+)</name>
        <dbReference type="ChEBI" id="CHEBI:29108"/>
        <label>1</label>
    </ligand>
</feature>